<dbReference type="GO" id="GO:0044718">
    <property type="term" value="P:siderophore transmembrane transport"/>
    <property type="evidence" value="ECO:0007669"/>
    <property type="project" value="TreeGrafter"/>
</dbReference>
<evidence type="ECO:0000256" key="1">
    <source>
        <dbReference type="ARBA" id="ARBA00004571"/>
    </source>
</evidence>
<keyword evidence="7 8" id="KW-0998">Cell outer membrane</keyword>
<feature type="domain" description="TonB-dependent receptor plug" evidence="10">
    <location>
        <begin position="129"/>
        <end position="232"/>
    </location>
</feature>
<dbReference type="InterPro" id="IPR012910">
    <property type="entry name" value="Plug_dom"/>
</dbReference>
<evidence type="ECO:0000256" key="7">
    <source>
        <dbReference type="ARBA" id="ARBA00023237"/>
    </source>
</evidence>
<keyword evidence="2 8" id="KW-0813">Transport</keyword>
<dbReference type="Gene3D" id="2.40.170.20">
    <property type="entry name" value="TonB-dependent receptor, beta-barrel domain"/>
    <property type="match status" value="1"/>
</dbReference>
<dbReference type="PANTHER" id="PTHR30069">
    <property type="entry name" value="TONB-DEPENDENT OUTER MEMBRANE RECEPTOR"/>
    <property type="match status" value="1"/>
</dbReference>
<protein>
    <recommendedName>
        <fullName evidence="10">TonB-dependent receptor plug domain-containing protein</fullName>
    </recommendedName>
</protein>
<feature type="chain" id="PRO_5024368683" description="TonB-dependent receptor plug domain-containing protein" evidence="9">
    <location>
        <begin position="25"/>
        <end position="907"/>
    </location>
</feature>
<dbReference type="SUPFAM" id="SSF56935">
    <property type="entry name" value="Porins"/>
    <property type="match status" value="1"/>
</dbReference>
<comment type="similarity">
    <text evidence="8">Belongs to the TonB-dependent receptor family.</text>
</comment>
<evidence type="ECO:0000256" key="4">
    <source>
        <dbReference type="ARBA" id="ARBA00022692"/>
    </source>
</evidence>
<evidence type="ECO:0000313" key="11">
    <source>
        <dbReference type="EMBL" id="TLM88785.1"/>
    </source>
</evidence>
<dbReference type="PANTHER" id="PTHR30069:SF29">
    <property type="entry name" value="HEMOGLOBIN AND HEMOGLOBIN-HAPTOGLOBIN-BINDING PROTEIN 1-RELATED"/>
    <property type="match status" value="1"/>
</dbReference>
<reference evidence="11 12" key="1">
    <citation type="submission" date="2019-05" db="EMBL/GenBank/DDBJ databases">
        <title>Hymenobacter edaphi sp. nov., isolated from abandoned arsenic-contaminated farmland soil.</title>
        <authorList>
            <person name="Nie L."/>
        </authorList>
    </citation>
    <scope>NUCLEOTIDE SEQUENCE [LARGE SCALE GENOMIC DNA]</scope>
    <source>
        <strain evidence="11 12">1-3-3-8</strain>
    </source>
</reference>
<comment type="caution">
    <text evidence="11">The sequence shown here is derived from an EMBL/GenBank/DDBJ whole genome shotgun (WGS) entry which is preliminary data.</text>
</comment>
<dbReference type="EMBL" id="VAJM01000016">
    <property type="protein sequence ID" value="TLM88785.1"/>
    <property type="molecule type" value="Genomic_DNA"/>
</dbReference>
<evidence type="ECO:0000259" key="10">
    <source>
        <dbReference type="Pfam" id="PF07715"/>
    </source>
</evidence>
<evidence type="ECO:0000256" key="3">
    <source>
        <dbReference type="ARBA" id="ARBA00022452"/>
    </source>
</evidence>
<dbReference type="InterPro" id="IPR008969">
    <property type="entry name" value="CarboxyPept-like_regulatory"/>
</dbReference>
<keyword evidence="5 9" id="KW-0732">Signal</keyword>
<dbReference type="Proteomes" id="UP000305517">
    <property type="component" value="Unassembled WGS sequence"/>
</dbReference>
<dbReference type="GO" id="GO:0009279">
    <property type="term" value="C:cell outer membrane"/>
    <property type="evidence" value="ECO:0007669"/>
    <property type="project" value="UniProtKB-SubCell"/>
</dbReference>
<keyword evidence="3 8" id="KW-1134">Transmembrane beta strand</keyword>
<name>A0A5R8WJ30_9BACT</name>
<evidence type="ECO:0000256" key="2">
    <source>
        <dbReference type="ARBA" id="ARBA00022448"/>
    </source>
</evidence>
<dbReference type="Pfam" id="PF07715">
    <property type="entry name" value="Plug"/>
    <property type="match status" value="1"/>
</dbReference>
<evidence type="ECO:0000313" key="12">
    <source>
        <dbReference type="Proteomes" id="UP000305517"/>
    </source>
</evidence>
<dbReference type="AlphaFoldDB" id="A0A5R8WJ30"/>
<feature type="signal peptide" evidence="9">
    <location>
        <begin position="1"/>
        <end position="24"/>
    </location>
</feature>
<dbReference type="Pfam" id="PF13715">
    <property type="entry name" value="CarbopepD_reg_2"/>
    <property type="match status" value="1"/>
</dbReference>
<evidence type="ECO:0000256" key="6">
    <source>
        <dbReference type="ARBA" id="ARBA00023136"/>
    </source>
</evidence>
<accession>A0A5R8WJ30</accession>
<dbReference type="Gene3D" id="2.60.40.1120">
    <property type="entry name" value="Carboxypeptidase-like, regulatory domain"/>
    <property type="match status" value="1"/>
</dbReference>
<dbReference type="InterPro" id="IPR036942">
    <property type="entry name" value="Beta-barrel_TonB_sf"/>
</dbReference>
<comment type="subcellular location">
    <subcellularLocation>
        <location evidence="1 8">Cell outer membrane</location>
        <topology evidence="1 8">Multi-pass membrane protein</topology>
    </subcellularLocation>
</comment>
<organism evidence="11 12">
    <name type="scientific">Hymenobacter jeollabukensis</name>
    <dbReference type="NCBI Taxonomy" id="2025313"/>
    <lineage>
        <taxon>Bacteria</taxon>
        <taxon>Pseudomonadati</taxon>
        <taxon>Bacteroidota</taxon>
        <taxon>Cytophagia</taxon>
        <taxon>Cytophagales</taxon>
        <taxon>Hymenobacteraceae</taxon>
        <taxon>Hymenobacter</taxon>
    </lineage>
</organism>
<keyword evidence="12" id="KW-1185">Reference proteome</keyword>
<sequence length="907" mass="98956">MKKSLFTPLITLSVLSMPAGLAQAQTQAELIGTVQTDTGEPLPGATVFVQGTYIGGTTNGQGMFRLLVPAHSLPATVNVSFVGYETHKAVIENAGDKLSVVLLPSPAQINEVVVSASRVEENILRAGVTVDKLNTLQLGRLTQPDLIPGLARMKGVDVTQSGMFMSSLSTRGFNGATSERLVQLIDYMDTQSPSLNINAGNALGLPEIDIASVEVLHGPSSALYGANAFNGVVLTNSKDPYQYEGLSVRLRGGNRDYIDGQLRYALRFGRKAAFKVSGSYTRALDWMAENYDALSGAYVPNNNPAGSGLGYDAVNRYGDVSNTFNASGGALNGKTVFMPGWTERQLIAGDRYAQLYRVVPSFHYLITDKVKAMVEFKRAEGTTSYQFTNRYRFKNFASNQVRAELKADNWFVRAYQTQDFGNDSYDLPFLGAFMQTAVDPTSTTGRSYAQQYFQAYAVAYNTYLARTPGDVAGAEQAAQAAAARYQLTPGSAEFNDLRKRVSQDPTAGKGARINPSSLLNDVSAQYDFKTRAVDVVIGGAYRQYRLGSDGQLFSDLDGKRIVNPEFGAYLQLTKQLLQERLKLTAAGRLDDSKNFKSVFSPRASAVYSLGEQKQHNLRASYNQAYRSPTQQGQYLNLDLARVLLLGNIGGGFQGYSTAAASQLGSILTQPATAQERLAAYELQADRLKPERVATWEVGYKGELVKNVVLDVNYYRSHYNDFIGQVRLISNVDGSRPTLPQLAAAAQSPQPFQSGTTRVIQVQTNANQEVRTSGGLVALTWTPTKQLNLSGNYTLNLIDRSNLPEGFQTYYNTPKHKYNLGAYGELAKRFSYSVNYRWAEGHLFESPFAAGQLASYSSLDAQVGYQLPRLHTTLQAGGSNLADARNIQVYGGPQIGRLVYAGLSLDLK</sequence>
<dbReference type="InterPro" id="IPR039426">
    <property type="entry name" value="TonB-dep_rcpt-like"/>
</dbReference>
<dbReference type="PROSITE" id="PS52016">
    <property type="entry name" value="TONB_DEPENDENT_REC_3"/>
    <property type="match status" value="1"/>
</dbReference>
<dbReference type="InterPro" id="IPR037066">
    <property type="entry name" value="Plug_dom_sf"/>
</dbReference>
<dbReference type="SUPFAM" id="SSF49464">
    <property type="entry name" value="Carboxypeptidase regulatory domain-like"/>
    <property type="match status" value="1"/>
</dbReference>
<proteinExistence type="inferred from homology"/>
<evidence type="ECO:0000256" key="5">
    <source>
        <dbReference type="ARBA" id="ARBA00022729"/>
    </source>
</evidence>
<dbReference type="RefSeq" id="WP_138081690.1">
    <property type="nucleotide sequence ID" value="NZ_VAJM01000016.1"/>
</dbReference>
<dbReference type="Gene3D" id="2.170.130.10">
    <property type="entry name" value="TonB-dependent receptor, plug domain"/>
    <property type="match status" value="1"/>
</dbReference>
<keyword evidence="4 8" id="KW-0812">Transmembrane</keyword>
<dbReference type="GO" id="GO:0015344">
    <property type="term" value="F:siderophore uptake transmembrane transporter activity"/>
    <property type="evidence" value="ECO:0007669"/>
    <property type="project" value="TreeGrafter"/>
</dbReference>
<evidence type="ECO:0000256" key="9">
    <source>
        <dbReference type="SAM" id="SignalP"/>
    </source>
</evidence>
<dbReference type="OrthoDB" id="1109208at2"/>
<evidence type="ECO:0000256" key="8">
    <source>
        <dbReference type="PROSITE-ProRule" id="PRU01360"/>
    </source>
</evidence>
<gene>
    <name evidence="11" type="ORF">FDY95_23410</name>
</gene>
<keyword evidence="6 8" id="KW-0472">Membrane</keyword>